<dbReference type="Proteomes" id="UP000269412">
    <property type="component" value="Unassembled WGS sequence"/>
</dbReference>
<evidence type="ECO:0000313" key="2">
    <source>
        <dbReference type="EMBL" id="RKR14667.1"/>
    </source>
</evidence>
<organism evidence="2 3">
    <name type="scientific">Maribacter vaceletii</name>
    <dbReference type="NCBI Taxonomy" id="1206816"/>
    <lineage>
        <taxon>Bacteria</taxon>
        <taxon>Pseudomonadati</taxon>
        <taxon>Bacteroidota</taxon>
        <taxon>Flavobacteriia</taxon>
        <taxon>Flavobacteriales</taxon>
        <taxon>Flavobacteriaceae</taxon>
        <taxon>Maribacter</taxon>
    </lineage>
</organism>
<dbReference type="AlphaFoldDB" id="A0A495EFK2"/>
<protein>
    <submittedName>
        <fullName evidence="2">Uncharacterized protein</fullName>
    </submittedName>
</protein>
<reference evidence="2 3" key="1">
    <citation type="submission" date="2018-10" db="EMBL/GenBank/DDBJ databases">
        <title>Genomic Encyclopedia of Archaeal and Bacterial Type Strains, Phase II (KMG-II): from individual species to whole genera.</title>
        <authorList>
            <person name="Goeker M."/>
        </authorList>
    </citation>
    <scope>NUCLEOTIDE SEQUENCE [LARGE SCALE GENOMIC DNA]</scope>
    <source>
        <strain evidence="2 3">DSM 25230</strain>
    </source>
</reference>
<dbReference type="RefSeq" id="WP_121064090.1">
    <property type="nucleotide sequence ID" value="NZ_RBIQ01000007.1"/>
</dbReference>
<sequence length="205" mass="23285">MNIIEKYDRQFEYASILINLLIAYQFYAVWSNPSINDAGIVSTLAILMAFEFIMVHSGVFMAVMPRKISLYVLFPVYGLFALAFNTMTESNTILIAYLLIIFNRMRFAFSDVSPGLKNRAILTSVLAAIIYFILIFVVVFSMNYIPELGLNTEFLEVSGYNAAKTSGGVFIDTPHIAICFGLIYYCFLVLIEVLLLYKPQIKKLR</sequence>
<proteinExistence type="predicted"/>
<comment type="caution">
    <text evidence="2">The sequence shown here is derived from an EMBL/GenBank/DDBJ whole genome shotgun (WGS) entry which is preliminary data.</text>
</comment>
<keyword evidence="1" id="KW-0812">Transmembrane</keyword>
<feature type="transmembrane region" description="Helical" evidence="1">
    <location>
        <begin position="121"/>
        <end position="145"/>
    </location>
</feature>
<feature type="transmembrane region" description="Helical" evidence="1">
    <location>
        <begin position="42"/>
        <end position="63"/>
    </location>
</feature>
<dbReference type="OrthoDB" id="6464693at2"/>
<gene>
    <name evidence="2" type="ORF">CLV91_0745</name>
</gene>
<feature type="transmembrane region" description="Helical" evidence="1">
    <location>
        <begin position="175"/>
        <end position="197"/>
    </location>
</feature>
<feature type="transmembrane region" description="Helical" evidence="1">
    <location>
        <begin position="70"/>
        <end position="87"/>
    </location>
</feature>
<accession>A0A495EFK2</accession>
<evidence type="ECO:0000256" key="1">
    <source>
        <dbReference type="SAM" id="Phobius"/>
    </source>
</evidence>
<dbReference type="EMBL" id="RBIQ01000007">
    <property type="protein sequence ID" value="RKR14667.1"/>
    <property type="molecule type" value="Genomic_DNA"/>
</dbReference>
<keyword evidence="1" id="KW-1133">Transmembrane helix</keyword>
<evidence type="ECO:0000313" key="3">
    <source>
        <dbReference type="Proteomes" id="UP000269412"/>
    </source>
</evidence>
<name>A0A495EFK2_9FLAO</name>
<keyword evidence="1" id="KW-0472">Membrane</keyword>
<feature type="transmembrane region" description="Helical" evidence="1">
    <location>
        <begin position="93"/>
        <end position="109"/>
    </location>
</feature>
<feature type="transmembrane region" description="Helical" evidence="1">
    <location>
        <begin position="12"/>
        <end position="30"/>
    </location>
</feature>
<keyword evidence="3" id="KW-1185">Reference proteome</keyword>